<protein>
    <submittedName>
        <fullName evidence="1">Uncharacterized protein</fullName>
    </submittedName>
</protein>
<evidence type="ECO:0000313" key="1">
    <source>
        <dbReference type="EMBL" id="RDX65948.1"/>
    </source>
</evidence>
<gene>
    <name evidence="1" type="ORF">CR513_55342</name>
</gene>
<accession>A0A371EIR9</accession>
<dbReference type="GO" id="GO:0003779">
    <property type="term" value="F:actin binding"/>
    <property type="evidence" value="ECO:0007669"/>
    <property type="project" value="InterPro"/>
</dbReference>
<dbReference type="InterPro" id="IPR027310">
    <property type="entry name" value="Profilin_CS"/>
</dbReference>
<reference evidence="1" key="1">
    <citation type="submission" date="2018-05" db="EMBL/GenBank/DDBJ databases">
        <title>Draft genome of Mucuna pruriens seed.</title>
        <authorList>
            <person name="Nnadi N.E."/>
            <person name="Vos R."/>
            <person name="Hasami M.H."/>
            <person name="Devisetty U.K."/>
            <person name="Aguiy J.C."/>
        </authorList>
    </citation>
    <scope>NUCLEOTIDE SEQUENCE [LARGE SCALE GENOMIC DNA]</scope>
    <source>
        <strain evidence="1">JCA_2017</strain>
    </source>
</reference>
<proteinExistence type="predicted"/>
<organism evidence="1 2">
    <name type="scientific">Mucuna pruriens</name>
    <name type="common">Velvet bean</name>
    <name type="synonym">Dolichos pruriens</name>
    <dbReference type="NCBI Taxonomy" id="157652"/>
    <lineage>
        <taxon>Eukaryota</taxon>
        <taxon>Viridiplantae</taxon>
        <taxon>Streptophyta</taxon>
        <taxon>Embryophyta</taxon>
        <taxon>Tracheophyta</taxon>
        <taxon>Spermatophyta</taxon>
        <taxon>Magnoliopsida</taxon>
        <taxon>eudicotyledons</taxon>
        <taxon>Gunneridae</taxon>
        <taxon>Pentapetalae</taxon>
        <taxon>rosids</taxon>
        <taxon>fabids</taxon>
        <taxon>Fabales</taxon>
        <taxon>Fabaceae</taxon>
        <taxon>Papilionoideae</taxon>
        <taxon>50 kb inversion clade</taxon>
        <taxon>NPAAA clade</taxon>
        <taxon>indigoferoid/millettioid clade</taxon>
        <taxon>Phaseoleae</taxon>
        <taxon>Mucuna</taxon>
    </lineage>
</organism>
<dbReference type="AlphaFoldDB" id="A0A371EIR9"/>
<name>A0A371EIR9_MUCPR</name>
<comment type="caution">
    <text evidence="1">The sequence shown here is derived from an EMBL/GenBank/DDBJ whole genome shotgun (WGS) entry which is preliminary data.</text>
</comment>
<evidence type="ECO:0000313" key="2">
    <source>
        <dbReference type="Proteomes" id="UP000257109"/>
    </source>
</evidence>
<sequence length="122" mass="13960">MTWQCYVDNLIVPTKPSKEGNISTHVEISTDVELDPRPPVNQGAELIEKLEYIPLIDEEHHTQIRERIHPSDMLGIDLNVICHHLTLFVEAKLVAQRKRKTGDDKEKAIEQEMVKLKAAKSI</sequence>
<feature type="non-terminal residue" evidence="1">
    <location>
        <position position="1"/>
    </location>
</feature>
<dbReference type="EMBL" id="QJKJ01013659">
    <property type="protein sequence ID" value="RDX65948.1"/>
    <property type="molecule type" value="Genomic_DNA"/>
</dbReference>
<dbReference type="Proteomes" id="UP000257109">
    <property type="component" value="Unassembled WGS sequence"/>
</dbReference>
<dbReference type="PROSITE" id="PS00414">
    <property type="entry name" value="PROFILIN"/>
    <property type="match status" value="1"/>
</dbReference>
<keyword evidence="2" id="KW-1185">Reference proteome</keyword>